<sequence length="417" mass="47654">MMTTITKSISLFAMLVFLSGCWDQVELEGRAYVVGLGMDKIDDETNQIRITFLISNPEFGSLAEGGGGDEPPQEIISFVANDMESAKDVANMVVAKQVTYDLLRVLFISEEFAKDPEFIRWMYDLTKSKEIRRDIRLVVSKEKASTFIQNINPLLESRPHEYFEKIFERLNATGIAPTSDLLKFFRITESDADLFLSIYGTSLQKNNSGSVQNPLNITAGEFQYEGMTSPIQFAGAAVFKEGKMIGTITTRETRLAYLLNPTLPIKDILTAYPDPFSEDHKLAIRVEKQGKVKTKMDLKKEVPSIDVSLPLAVEVLSNHSMVDYPKEAEKREQLKKHLDDEITKVFEDFIKKTQEEYGTEPFGWSLEARKHFRTLPEFEKFDWMKTYPNMDINVDISIRFSNFGRQGEVPKLEELRD</sequence>
<name>A0A1M5IAQ6_9BACI</name>
<dbReference type="Proteomes" id="UP000183988">
    <property type="component" value="Unassembled WGS sequence"/>
</dbReference>
<comment type="similarity">
    <text evidence="2">Belongs to the GerABKC lipoprotein family.</text>
</comment>
<accession>A0A1M5IAQ6</accession>
<evidence type="ECO:0000259" key="9">
    <source>
        <dbReference type="Pfam" id="PF25198"/>
    </source>
</evidence>
<dbReference type="EMBL" id="FQVW01000022">
    <property type="protein sequence ID" value="SHG24980.1"/>
    <property type="molecule type" value="Genomic_DNA"/>
</dbReference>
<feature type="domain" description="Spore germination GerAC-like C-terminal" evidence="8">
    <location>
        <begin position="235"/>
        <end position="404"/>
    </location>
</feature>
<evidence type="ECO:0000259" key="8">
    <source>
        <dbReference type="Pfam" id="PF05504"/>
    </source>
</evidence>
<feature type="domain" description="Spore germination protein N-terminal" evidence="9">
    <location>
        <begin position="23"/>
        <end position="198"/>
    </location>
</feature>
<evidence type="ECO:0000256" key="4">
    <source>
        <dbReference type="ARBA" id="ARBA00022729"/>
    </source>
</evidence>
<evidence type="ECO:0000256" key="6">
    <source>
        <dbReference type="ARBA" id="ARBA00023139"/>
    </source>
</evidence>
<proteinExistence type="inferred from homology"/>
<dbReference type="InterPro" id="IPR046953">
    <property type="entry name" value="Spore_GerAC-like_C"/>
</dbReference>
<dbReference type="NCBIfam" id="TIGR02887">
    <property type="entry name" value="spore_ger_x_C"/>
    <property type="match status" value="1"/>
</dbReference>
<gene>
    <name evidence="10" type="ORF">SAMN05216225_102243</name>
</gene>
<dbReference type="OrthoDB" id="9816067at2"/>
<evidence type="ECO:0000256" key="3">
    <source>
        <dbReference type="ARBA" id="ARBA00022544"/>
    </source>
</evidence>
<evidence type="ECO:0000313" key="11">
    <source>
        <dbReference type="Proteomes" id="UP000183988"/>
    </source>
</evidence>
<organism evidence="10 11">
    <name type="scientific">Ornithinibacillus halophilus</name>
    <dbReference type="NCBI Taxonomy" id="930117"/>
    <lineage>
        <taxon>Bacteria</taxon>
        <taxon>Bacillati</taxon>
        <taxon>Bacillota</taxon>
        <taxon>Bacilli</taxon>
        <taxon>Bacillales</taxon>
        <taxon>Bacillaceae</taxon>
        <taxon>Ornithinibacillus</taxon>
    </lineage>
</organism>
<dbReference type="STRING" id="930117.SAMN05216225_102243"/>
<keyword evidence="5" id="KW-0472">Membrane</keyword>
<dbReference type="AlphaFoldDB" id="A0A1M5IAQ6"/>
<dbReference type="Gene3D" id="3.30.300.210">
    <property type="entry name" value="Nutrient germinant receptor protein C, domain 3"/>
    <property type="match status" value="1"/>
</dbReference>
<dbReference type="GO" id="GO:0016020">
    <property type="term" value="C:membrane"/>
    <property type="evidence" value="ECO:0007669"/>
    <property type="project" value="UniProtKB-SubCell"/>
</dbReference>
<evidence type="ECO:0000313" key="10">
    <source>
        <dbReference type="EMBL" id="SHG24980.1"/>
    </source>
</evidence>
<dbReference type="PROSITE" id="PS51257">
    <property type="entry name" value="PROKAR_LIPOPROTEIN"/>
    <property type="match status" value="1"/>
</dbReference>
<evidence type="ECO:0000256" key="2">
    <source>
        <dbReference type="ARBA" id="ARBA00007886"/>
    </source>
</evidence>
<keyword evidence="3" id="KW-0309">Germination</keyword>
<evidence type="ECO:0000256" key="7">
    <source>
        <dbReference type="ARBA" id="ARBA00023288"/>
    </source>
</evidence>
<dbReference type="Pfam" id="PF05504">
    <property type="entry name" value="Spore_GerAC"/>
    <property type="match status" value="1"/>
</dbReference>
<dbReference type="InterPro" id="IPR008844">
    <property type="entry name" value="Spore_GerAC-like"/>
</dbReference>
<comment type="subcellular location">
    <subcellularLocation>
        <location evidence="1">Membrane</location>
        <topology evidence="1">Lipid-anchor</topology>
    </subcellularLocation>
</comment>
<dbReference type="InterPro" id="IPR038501">
    <property type="entry name" value="Spore_GerAC_C_sf"/>
</dbReference>
<keyword evidence="11" id="KW-1185">Reference proteome</keyword>
<dbReference type="Pfam" id="PF25198">
    <property type="entry name" value="Spore_GerAC_N"/>
    <property type="match status" value="1"/>
</dbReference>
<evidence type="ECO:0000256" key="1">
    <source>
        <dbReference type="ARBA" id="ARBA00004635"/>
    </source>
</evidence>
<keyword evidence="4" id="KW-0732">Signal</keyword>
<dbReference type="PANTHER" id="PTHR35789:SF1">
    <property type="entry name" value="SPORE GERMINATION PROTEIN B3"/>
    <property type="match status" value="1"/>
</dbReference>
<keyword evidence="7" id="KW-0449">Lipoprotein</keyword>
<dbReference type="GO" id="GO:0009847">
    <property type="term" value="P:spore germination"/>
    <property type="evidence" value="ECO:0007669"/>
    <property type="project" value="InterPro"/>
</dbReference>
<dbReference type="RefSeq" id="WP_072890620.1">
    <property type="nucleotide sequence ID" value="NZ_FQVW01000022.1"/>
</dbReference>
<keyword evidence="6" id="KW-0564">Palmitate</keyword>
<dbReference type="PANTHER" id="PTHR35789">
    <property type="entry name" value="SPORE GERMINATION PROTEIN B3"/>
    <property type="match status" value="1"/>
</dbReference>
<dbReference type="InterPro" id="IPR057336">
    <property type="entry name" value="GerAC_N"/>
</dbReference>
<protein>
    <submittedName>
        <fullName evidence="10">Germination protein, Ger(X)C family</fullName>
    </submittedName>
</protein>
<reference evidence="10 11" key="1">
    <citation type="submission" date="2016-11" db="EMBL/GenBank/DDBJ databases">
        <authorList>
            <person name="Jaros S."/>
            <person name="Januszkiewicz K."/>
            <person name="Wedrychowicz H."/>
        </authorList>
    </citation>
    <scope>NUCLEOTIDE SEQUENCE [LARGE SCALE GENOMIC DNA]</scope>
    <source>
        <strain evidence="10 11">IBRC-M 10683</strain>
    </source>
</reference>
<evidence type="ECO:0000256" key="5">
    <source>
        <dbReference type="ARBA" id="ARBA00023136"/>
    </source>
</evidence>